<reference evidence="3" key="1">
    <citation type="submission" date="2016-11" db="UniProtKB">
        <authorList>
            <consortium name="WormBaseParasite"/>
        </authorList>
    </citation>
    <scope>IDENTIFICATION</scope>
</reference>
<proteinExistence type="predicted"/>
<dbReference type="WBParaSite" id="Csp11.Scaffold492.g2148.t1">
    <property type="protein sequence ID" value="Csp11.Scaffold492.g2148.t1"/>
    <property type="gene ID" value="Csp11.Scaffold492.g2148"/>
</dbReference>
<sequence>MALHHYICDVFNLSSEIQIRCNSKYLSEFPDTRVVDNLEEHGRYGQLLSNEFYESIQVKNCLGMYTDFFIHPESHVFSVNHLLCKDSAWVRREHLLQFRGRSAVFCQADLINTSDVIEFIDDWLNGSNTKLELMLISNNISFNKKEILERFDVFPWDPKKRGGRFRWPPTLKKSILTDPLDCTQGMDIERESDGMLATLIIHDNEFRFYVWHERFPDPSTTRAILYKIMGCNMFYVGSVSL</sequence>
<evidence type="ECO:0000313" key="3">
    <source>
        <dbReference type="WBParaSite" id="Csp11.Scaffold492.g2148.t1"/>
    </source>
</evidence>
<feature type="domain" description="Sdz-33 F-box" evidence="1">
    <location>
        <begin position="80"/>
        <end position="134"/>
    </location>
</feature>
<dbReference type="Pfam" id="PF07735">
    <property type="entry name" value="FBA_2"/>
    <property type="match status" value="1"/>
</dbReference>
<keyword evidence="2" id="KW-1185">Reference proteome</keyword>
<dbReference type="eggNOG" id="ENOG502THKP">
    <property type="taxonomic scope" value="Eukaryota"/>
</dbReference>
<dbReference type="AlphaFoldDB" id="A0A1I7T3T9"/>
<evidence type="ECO:0000259" key="1">
    <source>
        <dbReference type="Pfam" id="PF07735"/>
    </source>
</evidence>
<accession>A0A1I7T3T9</accession>
<dbReference type="InterPro" id="IPR012885">
    <property type="entry name" value="F-box_Sdz-33"/>
</dbReference>
<evidence type="ECO:0000313" key="2">
    <source>
        <dbReference type="Proteomes" id="UP000095282"/>
    </source>
</evidence>
<name>A0A1I7T3T9_9PELO</name>
<dbReference type="PANTHER" id="PTHR21503:SF8">
    <property type="entry name" value="F-BOX ASSOCIATED DOMAIN-CONTAINING PROTEIN-RELATED"/>
    <property type="match status" value="1"/>
</dbReference>
<organism evidence="2 3">
    <name type="scientific">Caenorhabditis tropicalis</name>
    <dbReference type="NCBI Taxonomy" id="1561998"/>
    <lineage>
        <taxon>Eukaryota</taxon>
        <taxon>Metazoa</taxon>
        <taxon>Ecdysozoa</taxon>
        <taxon>Nematoda</taxon>
        <taxon>Chromadorea</taxon>
        <taxon>Rhabditida</taxon>
        <taxon>Rhabditina</taxon>
        <taxon>Rhabditomorpha</taxon>
        <taxon>Rhabditoidea</taxon>
        <taxon>Rhabditidae</taxon>
        <taxon>Peloderinae</taxon>
        <taxon>Caenorhabditis</taxon>
    </lineage>
</organism>
<protein>
    <submittedName>
        <fullName evidence="3">FBA_2 domain-containing protein</fullName>
    </submittedName>
</protein>
<dbReference type="PANTHER" id="PTHR21503">
    <property type="entry name" value="F-BOX-CONTAINING HYPOTHETICAL PROTEIN C.ELEGANS"/>
    <property type="match status" value="1"/>
</dbReference>
<dbReference type="Proteomes" id="UP000095282">
    <property type="component" value="Unplaced"/>
</dbReference>